<accession>A0A445MG87</accession>
<organism evidence="2">
    <name type="scientific">Ensete ventricosum</name>
    <name type="common">Abyssinian banana</name>
    <name type="synonym">Musa ensete</name>
    <dbReference type="NCBI Taxonomy" id="4639"/>
    <lineage>
        <taxon>Eukaryota</taxon>
        <taxon>Viridiplantae</taxon>
        <taxon>Streptophyta</taxon>
        <taxon>Embryophyta</taxon>
        <taxon>Tracheophyta</taxon>
        <taxon>Spermatophyta</taxon>
        <taxon>Magnoliopsida</taxon>
        <taxon>Liliopsida</taxon>
        <taxon>Zingiberales</taxon>
        <taxon>Musaceae</taxon>
        <taxon>Ensete</taxon>
    </lineage>
</organism>
<evidence type="ECO:0000256" key="1">
    <source>
        <dbReference type="SAM" id="MobiDB-lite"/>
    </source>
</evidence>
<feature type="compositionally biased region" description="Polar residues" evidence="1">
    <location>
        <begin position="166"/>
        <end position="177"/>
    </location>
</feature>
<feature type="region of interest" description="Disordered" evidence="1">
    <location>
        <begin position="245"/>
        <end position="314"/>
    </location>
</feature>
<dbReference type="EMBL" id="KV875878">
    <property type="protein sequence ID" value="RZR73297.1"/>
    <property type="molecule type" value="Genomic_DNA"/>
</dbReference>
<gene>
    <name evidence="2" type="ORF">BHM03_00022525</name>
</gene>
<name>A0A445MG87_ENSVE</name>
<sequence length="314" mass="35171">MKSCYSSDLTLTACRLVEVRERFHIHMEYELHVPPPRQHLYDTFSSDFGMLIDALEAGLRFPLHPVIEACLVRWQISPSHMVPNSWCYLVAVPLGMLWVKHCPDSRSFLGLFPPMPGASRVLPDRPKWVSGRWGAYRQQRLEDPALKRSNARAYLQPRKKSKVAVSKQSTSSFSGPANSHLDKGKDPTYQGREPAEVEDPERGPEGCHRVQGLSQGFKSGLKKMGRMSYEFGHRVALEHFRAKYPDSLSRGDPLRPSPLQGAAARRDSSPTASRGDCVDRRGGRPLAGRLTAAKGSRRLRRGSDDGDAVRVKES</sequence>
<evidence type="ECO:0000313" key="2">
    <source>
        <dbReference type="EMBL" id="RZR73297.1"/>
    </source>
</evidence>
<dbReference type="AlphaFoldDB" id="A0A445MG87"/>
<proteinExistence type="predicted"/>
<feature type="compositionally biased region" description="Basic and acidic residues" evidence="1">
    <location>
        <begin position="301"/>
        <end position="314"/>
    </location>
</feature>
<dbReference type="Proteomes" id="UP000290560">
    <property type="component" value="Unassembled WGS sequence"/>
</dbReference>
<feature type="region of interest" description="Disordered" evidence="1">
    <location>
        <begin position="147"/>
        <end position="212"/>
    </location>
</feature>
<protein>
    <submittedName>
        <fullName evidence="2">Uncharacterized protein</fullName>
    </submittedName>
</protein>
<reference evidence="2" key="1">
    <citation type="journal article" date="2018" name="Data Brief">
        <title>Genome sequence data from 17 accessions of Ensete ventricosum, a staple food crop for millions in Ethiopia.</title>
        <authorList>
            <person name="Yemataw Z."/>
            <person name="Muzemil S."/>
            <person name="Ambachew D."/>
            <person name="Tripathi L."/>
            <person name="Tesfaye K."/>
            <person name="Chala A."/>
            <person name="Farbos A."/>
            <person name="O'Neill P."/>
            <person name="Moore K."/>
            <person name="Grant M."/>
            <person name="Studholme D.J."/>
        </authorList>
    </citation>
    <scope>NUCLEOTIDE SEQUENCE [LARGE SCALE GENOMIC DNA]</scope>
    <source>
        <tissue evidence="2">Leaf</tissue>
    </source>
</reference>